<dbReference type="Pfam" id="PF00583">
    <property type="entry name" value="Acetyltransf_1"/>
    <property type="match status" value="1"/>
</dbReference>
<sequence length="114" mass="12967">MSETFGAFIDHQLIGAVTLFKESKLKMKHKSSIFAMYVLEEKRGLGAGKKLMLTAIKTARETPEIEQVQLTVMSLNIPALKLYASLGFEPYGKERHALKIDDNYFDEDHMVLFL</sequence>
<dbReference type="CDD" id="cd04301">
    <property type="entry name" value="NAT_SF"/>
    <property type="match status" value="1"/>
</dbReference>
<dbReference type="InterPro" id="IPR000182">
    <property type="entry name" value="GNAT_dom"/>
</dbReference>
<reference evidence="2 3" key="1">
    <citation type="submission" date="2023-07" db="EMBL/GenBank/DDBJ databases">
        <title>Genomic Encyclopedia of Type Strains, Phase IV (KMG-IV): sequencing the most valuable type-strain genomes for metagenomic binning, comparative biology and taxonomic classification.</title>
        <authorList>
            <person name="Goeker M."/>
        </authorList>
    </citation>
    <scope>NUCLEOTIDE SEQUENCE [LARGE SCALE GENOMIC DNA]</scope>
    <source>
        <strain evidence="2 3">DSM 23494</strain>
    </source>
</reference>
<evidence type="ECO:0000313" key="2">
    <source>
        <dbReference type="EMBL" id="MDQ0271518.1"/>
    </source>
</evidence>
<proteinExistence type="predicted"/>
<dbReference type="InterPro" id="IPR016181">
    <property type="entry name" value="Acyl_CoA_acyltransferase"/>
</dbReference>
<name>A0ABU0AM95_9BACI</name>
<evidence type="ECO:0000313" key="3">
    <source>
        <dbReference type="Proteomes" id="UP001238088"/>
    </source>
</evidence>
<dbReference type="PANTHER" id="PTHR43415">
    <property type="entry name" value="SPERMIDINE N(1)-ACETYLTRANSFERASE"/>
    <property type="match status" value="1"/>
</dbReference>
<dbReference type="EMBL" id="JAUSUB010000015">
    <property type="protein sequence ID" value="MDQ0271518.1"/>
    <property type="molecule type" value="Genomic_DNA"/>
</dbReference>
<evidence type="ECO:0000259" key="1">
    <source>
        <dbReference type="PROSITE" id="PS51186"/>
    </source>
</evidence>
<accession>A0ABU0AM95</accession>
<gene>
    <name evidence="2" type="ORF">J2S17_003406</name>
</gene>
<organism evidence="2 3">
    <name type="scientific">Cytobacillus purgationiresistens</name>
    <dbReference type="NCBI Taxonomy" id="863449"/>
    <lineage>
        <taxon>Bacteria</taxon>
        <taxon>Bacillati</taxon>
        <taxon>Bacillota</taxon>
        <taxon>Bacilli</taxon>
        <taxon>Bacillales</taxon>
        <taxon>Bacillaceae</taxon>
        <taxon>Cytobacillus</taxon>
    </lineage>
</organism>
<keyword evidence="3" id="KW-1185">Reference proteome</keyword>
<dbReference type="RefSeq" id="WP_307476727.1">
    <property type="nucleotide sequence ID" value="NZ_JAUSUB010000015.1"/>
</dbReference>
<feature type="domain" description="N-acetyltransferase" evidence="1">
    <location>
        <begin position="1"/>
        <end position="114"/>
    </location>
</feature>
<dbReference type="PANTHER" id="PTHR43415:SF5">
    <property type="entry name" value="ACETYLTRANSFERASE"/>
    <property type="match status" value="1"/>
</dbReference>
<comment type="caution">
    <text evidence="2">The sequence shown here is derived from an EMBL/GenBank/DDBJ whole genome shotgun (WGS) entry which is preliminary data.</text>
</comment>
<dbReference type="Gene3D" id="3.40.630.30">
    <property type="match status" value="1"/>
</dbReference>
<dbReference type="Proteomes" id="UP001238088">
    <property type="component" value="Unassembled WGS sequence"/>
</dbReference>
<dbReference type="SUPFAM" id="SSF55729">
    <property type="entry name" value="Acyl-CoA N-acyltransferases (Nat)"/>
    <property type="match status" value="1"/>
</dbReference>
<dbReference type="PROSITE" id="PS51186">
    <property type="entry name" value="GNAT"/>
    <property type="match status" value="1"/>
</dbReference>
<protein>
    <submittedName>
        <fullName evidence="2">Ribosomal protein S18 acetylase RimI-like enzyme</fullName>
    </submittedName>
</protein>